<organism evidence="10 11">
    <name type="scientific">Zygosaccharomyces bailii (strain CLIB 213 / ATCC 58445 / CBS 680 / BCRC 21525 / NBRC 1098 / NCYC 1416 / NRRL Y-2227)</name>
    <dbReference type="NCBI Taxonomy" id="1333698"/>
    <lineage>
        <taxon>Eukaryota</taxon>
        <taxon>Fungi</taxon>
        <taxon>Dikarya</taxon>
        <taxon>Ascomycota</taxon>
        <taxon>Saccharomycotina</taxon>
        <taxon>Saccharomycetes</taxon>
        <taxon>Saccharomycetales</taxon>
        <taxon>Saccharomycetaceae</taxon>
        <taxon>Zygosaccharomyces</taxon>
    </lineage>
</organism>
<keyword evidence="6" id="KW-0256">Endoplasmic reticulum</keyword>
<evidence type="ECO:0000256" key="3">
    <source>
        <dbReference type="ARBA" id="ARBA00010026"/>
    </source>
</evidence>
<comment type="pathway">
    <text evidence="2">Glycolipid biosynthesis; glycosylphosphatidylinositol-anchor biosynthesis.</text>
</comment>
<evidence type="ECO:0000256" key="2">
    <source>
        <dbReference type="ARBA" id="ARBA00004687"/>
    </source>
</evidence>
<feature type="transmembrane region" description="Helical" evidence="9">
    <location>
        <begin position="118"/>
        <end position="143"/>
    </location>
</feature>
<comment type="subcellular location">
    <subcellularLocation>
        <location evidence="1">Endoplasmic reticulum membrane</location>
        <topology evidence="1">Multi-pass membrane protein</topology>
    </subcellularLocation>
</comment>
<sequence length="393" mass="44132">MRPSETCAIIGCVLARITVSLLFPSLQTQLDKSVEFSTPMTSYRSLCEGVFMLRNEFPLYHGGVVHHPPLLIAFMSLIEFQSLVALLYALTDGLIAYQLICMAKCFRHSDIPTWLPGALYALNPLVLLSCVSQSSVIFANVFTSTAVLCSLHGNVLGYAIAAGTASYLSPYHALIVVPALSTLPYGIKLKVKAAAFSVIALAALFLTSYILMGSSWKFLHSVYWAQINFEKLFPNLGLWWYFFIEMFEMFIPFFKAVFNIFTLSFVAPFTLRFNKQPFYALIICLGWITLTKPYPTLGDAGFFLSFLPFFKPLFGYMRCPVPSTLLFIHAIMLSPIFYHLWVDLGSGNSNFFYAISLVYALALGSILVDLCWSMLRVEFDEGKPNYNLKVTQI</sequence>
<protein>
    <submittedName>
        <fullName evidence="10">ZYBA0S06-06920g1_1</fullName>
    </submittedName>
</protein>
<evidence type="ECO:0000256" key="1">
    <source>
        <dbReference type="ARBA" id="ARBA00004477"/>
    </source>
</evidence>
<evidence type="ECO:0000256" key="6">
    <source>
        <dbReference type="ARBA" id="ARBA00022824"/>
    </source>
</evidence>
<feature type="transmembrane region" description="Helical" evidence="9">
    <location>
        <begin position="193"/>
        <end position="212"/>
    </location>
</feature>
<evidence type="ECO:0000256" key="8">
    <source>
        <dbReference type="ARBA" id="ARBA00023136"/>
    </source>
</evidence>
<comment type="similarity">
    <text evidence="3">Belongs to the PIGU family.</text>
</comment>
<dbReference type="GO" id="GO:0016255">
    <property type="term" value="P:attachment of GPI anchor to protein"/>
    <property type="evidence" value="ECO:0007669"/>
    <property type="project" value="InterPro"/>
</dbReference>
<evidence type="ECO:0000256" key="4">
    <source>
        <dbReference type="ARBA" id="ARBA00022502"/>
    </source>
</evidence>
<gene>
    <name evidence="10" type="ORF">BN860_06920g</name>
</gene>
<dbReference type="GO" id="GO:0006506">
    <property type="term" value="P:GPI anchor biosynthetic process"/>
    <property type="evidence" value="ECO:0007669"/>
    <property type="project" value="UniProtKB-UniPathway"/>
</dbReference>
<evidence type="ECO:0000256" key="5">
    <source>
        <dbReference type="ARBA" id="ARBA00022692"/>
    </source>
</evidence>
<keyword evidence="7 9" id="KW-1133">Transmembrane helix</keyword>
<feature type="transmembrane region" description="Helical" evidence="9">
    <location>
        <begin position="155"/>
        <end position="181"/>
    </location>
</feature>
<name>A0A8J2X9F1_ZYGB2</name>
<feature type="transmembrane region" description="Helical" evidence="9">
    <location>
        <begin position="70"/>
        <end position="97"/>
    </location>
</feature>
<dbReference type="InterPro" id="IPR009600">
    <property type="entry name" value="PIG-U"/>
</dbReference>
<feature type="transmembrane region" description="Helical" evidence="9">
    <location>
        <begin position="278"/>
        <end position="294"/>
    </location>
</feature>
<feature type="transmembrane region" description="Helical" evidence="9">
    <location>
        <begin position="7"/>
        <end position="26"/>
    </location>
</feature>
<keyword evidence="11" id="KW-1185">Reference proteome</keyword>
<dbReference type="GO" id="GO:0042765">
    <property type="term" value="C:GPI-anchor transamidase complex"/>
    <property type="evidence" value="ECO:0007669"/>
    <property type="project" value="InterPro"/>
</dbReference>
<dbReference type="PANTHER" id="PTHR13121:SF0">
    <property type="entry name" value="PHOSPHATIDYLINOSITOL GLYCAN ANCHOR BIOSYNTHESIS CLASS U PROTEIN"/>
    <property type="match status" value="1"/>
</dbReference>
<evidence type="ECO:0000256" key="7">
    <source>
        <dbReference type="ARBA" id="ARBA00022989"/>
    </source>
</evidence>
<accession>A0A8J2X9F1</accession>
<feature type="transmembrane region" description="Helical" evidence="9">
    <location>
        <begin position="324"/>
        <end position="341"/>
    </location>
</feature>
<evidence type="ECO:0000313" key="10">
    <source>
        <dbReference type="EMBL" id="CDF90366.1"/>
    </source>
</evidence>
<keyword evidence="8 9" id="KW-0472">Membrane</keyword>
<evidence type="ECO:0000256" key="9">
    <source>
        <dbReference type="SAM" id="Phobius"/>
    </source>
</evidence>
<dbReference type="AlphaFoldDB" id="A0A8J2X9F1"/>
<feature type="transmembrane region" description="Helical" evidence="9">
    <location>
        <begin position="238"/>
        <end position="266"/>
    </location>
</feature>
<dbReference type="Pfam" id="PF06728">
    <property type="entry name" value="PIG-U"/>
    <property type="match status" value="1"/>
</dbReference>
<dbReference type="EMBL" id="HG316459">
    <property type="protein sequence ID" value="CDF90366.1"/>
    <property type="molecule type" value="Genomic_DNA"/>
</dbReference>
<feature type="transmembrane region" description="Helical" evidence="9">
    <location>
        <begin position="353"/>
        <end position="375"/>
    </location>
</feature>
<proteinExistence type="inferred from homology"/>
<keyword evidence="4" id="KW-0337">GPI-anchor biosynthesis</keyword>
<keyword evidence="5 9" id="KW-0812">Transmembrane</keyword>
<dbReference type="OrthoDB" id="549017at2759"/>
<dbReference type="Proteomes" id="UP000019375">
    <property type="component" value="Unassembled WGS sequence"/>
</dbReference>
<evidence type="ECO:0000313" key="11">
    <source>
        <dbReference type="Proteomes" id="UP000019375"/>
    </source>
</evidence>
<dbReference type="PANTHER" id="PTHR13121">
    <property type="entry name" value="GPI TRANSAMIDASE COMPONENT PIG-U"/>
    <property type="match status" value="1"/>
</dbReference>
<dbReference type="UniPathway" id="UPA00196"/>
<reference evidence="11" key="1">
    <citation type="journal article" date="2013" name="Genome Announc.">
        <title>Genome sequence of the food spoilage yeast Zygosaccharomyces bailii CLIB 213(T).</title>
        <authorList>
            <person name="Galeote V."/>
            <person name="Bigey F."/>
            <person name="Devillers H."/>
            <person name="Neuveglise C."/>
            <person name="Dequin S."/>
        </authorList>
    </citation>
    <scope>NUCLEOTIDE SEQUENCE [LARGE SCALE GENOMIC DNA]</scope>
    <source>
        <strain evidence="11">CLIB 213 / ATCC 58445 / CBS 680 / CCRC 21525 / NBRC 1098 / NCYC 1416 / NRRL Y-2227</strain>
    </source>
</reference>